<proteinExistence type="predicted"/>
<dbReference type="AlphaFoldDB" id="A0A3S9N0H4"/>
<dbReference type="EMBL" id="CP034549">
    <property type="protein sequence ID" value="AZQ44822.1"/>
    <property type="molecule type" value="Genomic_DNA"/>
</dbReference>
<evidence type="ECO:0000313" key="2">
    <source>
        <dbReference type="Proteomes" id="UP000279600"/>
    </source>
</evidence>
<dbReference type="KEGG" id="noj:EJ995_11485"/>
<reference evidence="1 2" key="1">
    <citation type="submission" date="2018-12" db="EMBL/GenBank/DDBJ databases">
        <title>Complete genome of Nonlabens sp. MJ115.</title>
        <authorList>
            <person name="Choi H.S."/>
            <person name="Jung J."/>
        </authorList>
    </citation>
    <scope>NUCLEOTIDE SEQUENCE [LARGE SCALE GENOMIC DNA]</scope>
    <source>
        <strain evidence="1 2">MJ115</strain>
    </source>
</reference>
<dbReference type="RefSeq" id="WP_126448537.1">
    <property type="nucleotide sequence ID" value="NZ_CP034549.1"/>
</dbReference>
<evidence type="ECO:0000313" key="1">
    <source>
        <dbReference type="EMBL" id="AZQ44822.1"/>
    </source>
</evidence>
<organism evidence="1 2">
    <name type="scientific">Nonlabens ponticola</name>
    <dbReference type="NCBI Taxonomy" id="2496866"/>
    <lineage>
        <taxon>Bacteria</taxon>
        <taxon>Pseudomonadati</taxon>
        <taxon>Bacteroidota</taxon>
        <taxon>Flavobacteriia</taxon>
        <taxon>Flavobacteriales</taxon>
        <taxon>Flavobacteriaceae</taxon>
        <taxon>Nonlabens</taxon>
    </lineage>
</organism>
<protein>
    <submittedName>
        <fullName evidence="1">Uncharacterized protein</fullName>
    </submittedName>
</protein>
<keyword evidence="2" id="KW-1185">Reference proteome</keyword>
<accession>A0A3S9N0H4</accession>
<name>A0A3S9N0H4_9FLAO</name>
<sequence>MIENTFKLEFDKETATETQKKLIKRYWDYDAENKGFKEKVNYIFSENNMSVQSNLKVINRHSTMRIQHICQVCLDEYWLPVSSRARFLSGITAHHDIPNYFTCQSCAALQRLEQQQRGIDKKIKIIKTIQEAYDSQLYNYLTSFEFEVLVKTLEDDYFNITLKYYANEGVHETFIDAIDKLNDLQLLYINPKSKHKYYREILYAEETKQILSAIPGGHRDSTFRIITEADTPSIHSSEFSSELKFFLHPNKNKSGLSPDFTTLIEIKEDIILRKGTTFTAGGWIKNNEGINVTIVPTEKIVNRTRSIPLSKVPESLGTLINNYLNNLNE</sequence>
<dbReference type="Proteomes" id="UP000279600">
    <property type="component" value="Chromosome"/>
</dbReference>
<gene>
    <name evidence="1" type="ORF">EJ995_11485</name>
</gene>
<dbReference type="OrthoDB" id="1143117at2"/>